<name>A0A239X846_STRAI</name>
<evidence type="ECO:0000259" key="2">
    <source>
        <dbReference type="PROSITE" id="PS51756"/>
    </source>
</evidence>
<dbReference type="InterPro" id="IPR051768">
    <property type="entry name" value="Bact_secretion_toxin"/>
</dbReference>
<dbReference type="EMBL" id="LT906454">
    <property type="protein sequence ID" value="SNV42832.1"/>
    <property type="molecule type" value="Genomic_DNA"/>
</dbReference>
<dbReference type="InterPro" id="IPR006829">
    <property type="entry name" value="LXG_dom"/>
</dbReference>
<evidence type="ECO:0000313" key="3">
    <source>
        <dbReference type="EMBL" id="SNV42832.1"/>
    </source>
</evidence>
<dbReference type="AlphaFoldDB" id="A0A239X846"/>
<dbReference type="PANTHER" id="PTHR34976">
    <property type="entry name" value="RIBONUCLEASE YQCG-RELATED"/>
    <property type="match status" value="1"/>
</dbReference>
<evidence type="ECO:0000313" key="4">
    <source>
        <dbReference type="Proteomes" id="UP000215144"/>
    </source>
</evidence>
<dbReference type="PROSITE" id="PS51756">
    <property type="entry name" value="LXG"/>
    <property type="match status" value="1"/>
</dbReference>
<comment type="similarity">
    <text evidence="1">In the N-terminal section; belongs to the LXG family.</text>
</comment>
<dbReference type="RefSeq" id="WP_095123084.1">
    <property type="nucleotide sequence ID" value="NZ_LT906454.1"/>
</dbReference>
<feature type="domain" description="LXG" evidence="2">
    <location>
        <begin position="1"/>
        <end position="225"/>
    </location>
</feature>
<protein>
    <submittedName>
        <fullName evidence="3">Membrane protein</fullName>
    </submittedName>
</protein>
<evidence type="ECO:0000256" key="1">
    <source>
        <dbReference type="ARBA" id="ARBA00034117"/>
    </source>
</evidence>
<dbReference type="PANTHER" id="PTHR34976:SF1">
    <property type="entry name" value="TOXIN BC_0920"/>
    <property type="match status" value="1"/>
</dbReference>
<reference evidence="3 4" key="1">
    <citation type="submission" date="2017-06" db="EMBL/GenBank/DDBJ databases">
        <authorList>
            <consortium name="Pathogen Informatics"/>
        </authorList>
    </citation>
    <scope>NUCLEOTIDE SEQUENCE [LARGE SCALE GENOMIC DNA]</scope>
    <source>
        <strain evidence="3 4">NCTC11291</strain>
    </source>
</reference>
<sequence>MGVEMYLGQSEQQAGTASAILSNRINAYQSIRDSLRIFIGSNSLQGQTYKTAKTYSSQVLIPLLKGAILLDEAIKEACAKLPREYRSQVDNIDLREDELRDKIQRAGLMASRYDYLASLERNKKVPNLSHAYNLSLTASRYMEVERRLQEKLQKLLIFNNQSAHLFSSIEPLIDAVQQGLKQVKNSWNSSTRSFVIPEKEKLSWAEGVNKKWEQRIDLVEAGIDYLIKPDFISKGAGAIHPYAKTAYLMGKSYMSAVSKDYKKSGFMKYGKLGKKANENLQTAWRSVKKLANEKNWKWYAKLGSKWKKGSFNQFLSTFHHSITSKAANFKVFGKYPVKNINSVLGKMTDPIKTYGKKLIETVSKSKIGSKLKFVGKAAKVLGWVAVGVDVTVTSFREFNNKDSRAYGSVGKSLIHAGVAQLKSAGPIEGALIGAKAGPWGALAGFAAGTINTVWGIVSPDTKNAFYSGVQNVLDDGYDFIADGVGKAVKGTWNSVTSWFGGGAKYA</sequence>
<organism evidence="3 4">
    <name type="scientific">Streptococcus acidominimus</name>
    <dbReference type="NCBI Taxonomy" id="1326"/>
    <lineage>
        <taxon>Bacteria</taxon>
        <taxon>Bacillati</taxon>
        <taxon>Bacillota</taxon>
        <taxon>Bacilli</taxon>
        <taxon>Lactobacillales</taxon>
        <taxon>Streptococcaceae</taxon>
        <taxon>Streptococcus</taxon>
    </lineage>
</organism>
<proteinExistence type="inferred from homology"/>
<gene>
    <name evidence="3" type="ORF">SAMEA4504048_01595</name>
</gene>
<dbReference type="Proteomes" id="UP000215144">
    <property type="component" value="Chromosome 1"/>
</dbReference>
<dbReference type="KEGG" id="saco:SAME_01595"/>
<accession>A0A239X846</accession>
<dbReference type="OrthoDB" id="2218681at2"/>